<dbReference type="Pfam" id="PF03417">
    <property type="entry name" value="AAT"/>
    <property type="match status" value="1"/>
</dbReference>
<organism evidence="2 3">
    <name type="scientific">Eubacterium oxidoreducens</name>
    <dbReference type="NCBI Taxonomy" id="1732"/>
    <lineage>
        <taxon>Bacteria</taxon>
        <taxon>Bacillati</taxon>
        <taxon>Bacillota</taxon>
        <taxon>Clostridia</taxon>
        <taxon>Eubacteriales</taxon>
        <taxon>Eubacteriaceae</taxon>
        <taxon>Eubacterium</taxon>
    </lineage>
</organism>
<keyword evidence="2" id="KW-0808">Transferase</keyword>
<feature type="domain" description="Peptidase C45 hydrolase" evidence="1">
    <location>
        <begin position="176"/>
        <end position="364"/>
    </location>
</feature>
<dbReference type="GO" id="GO:0016740">
    <property type="term" value="F:transferase activity"/>
    <property type="evidence" value="ECO:0007669"/>
    <property type="project" value="UniProtKB-KW"/>
</dbReference>
<dbReference type="SUPFAM" id="SSF56235">
    <property type="entry name" value="N-terminal nucleophile aminohydrolases (Ntn hydrolases)"/>
    <property type="match status" value="1"/>
</dbReference>
<dbReference type="Gene3D" id="3.60.60.10">
    <property type="entry name" value="Penicillin V Acylase, Chain A"/>
    <property type="match status" value="1"/>
</dbReference>
<evidence type="ECO:0000259" key="1">
    <source>
        <dbReference type="Pfam" id="PF03417"/>
    </source>
</evidence>
<dbReference type="InterPro" id="IPR052193">
    <property type="entry name" value="Peptidase_C59"/>
</dbReference>
<dbReference type="PANTHER" id="PTHR35527">
    <property type="entry name" value="CHOLOYLGLYCINE HYDROLASE"/>
    <property type="match status" value="1"/>
</dbReference>
<proteinExistence type="predicted"/>
<keyword evidence="3" id="KW-1185">Reference proteome</keyword>
<dbReference type="RefSeq" id="WP_090172648.1">
    <property type="nucleotide sequence ID" value="NZ_FMXR01000007.1"/>
</dbReference>
<evidence type="ECO:0000313" key="2">
    <source>
        <dbReference type="EMBL" id="SDB11874.1"/>
    </source>
</evidence>
<dbReference type="OrthoDB" id="8617387at2"/>
<dbReference type="STRING" id="1732.SAMN02910417_00887"/>
<dbReference type="PANTHER" id="PTHR35527:SF2">
    <property type="entry name" value="HYDROLASE"/>
    <property type="match status" value="1"/>
</dbReference>
<dbReference type="InterPro" id="IPR029055">
    <property type="entry name" value="Ntn_hydrolases_N"/>
</dbReference>
<name>A0A1G6ATZ1_EUBOX</name>
<dbReference type="Proteomes" id="UP000199228">
    <property type="component" value="Unassembled WGS sequence"/>
</dbReference>
<accession>A0A1G6ATZ1</accession>
<gene>
    <name evidence="2" type="ORF">SAMN02910417_00887</name>
</gene>
<sequence length="381" mass="42547">MDNKKLIKTIATIGAGAAATAMAVAATIYRHEIRSMLSMRKMQPANPQHRDGVVYSIRISGDYGFDEYLAQGGADSDEKLNAYVEKQLTKGLFKLKINTKSVAGCSSFTARNLKGERLYARNYDLRESAICIVHTNPGNARHKAVSTADLKFLGIEPCGVQSIPERLKCVAAPYAALDGMNDAGVACAIHMSHQNGYTHQRTGKPGLNASTMIRMILDYADDVEHAIELIRQYDYHDSNQVPFHLIIADKSGKSAVLEWVNGKNATDIDGHGRKLVVTYNEKPYQCLTNFIIVPDYYEQGARKEGLDRYEIIERKLKECKGTLVDEKEAMELLKATAKRHLYGDDVKITLYSIVYNLTNLTATWVGNEHFEEEAYRVKLSL</sequence>
<dbReference type="AlphaFoldDB" id="A0A1G6ATZ1"/>
<evidence type="ECO:0000313" key="3">
    <source>
        <dbReference type="Proteomes" id="UP000199228"/>
    </source>
</evidence>
<dbReference type="EMBL" id="FMXR01000007">
    <property type="protein sequence ID" value="SDB11874.1"/>
    <property type="molecule type" value="Genomic_DNA"/>
</dbReference>
<dbReference type="InterPro" id="IPR005079">
    <property type="entry name" value="Peptidase_C45_hydrolase"/>
</dbReference>
<protein>
    <submittedName>
        <fullName evidence="2">Acyl-coenzyme A:6-aminopenicillanic acid acyl-transferase</fullName>
    </submittedName>
</protein>
<reference evidence="2 3" key="1">
    <citation type="submission" date="2016-10" db="EMBL/GenBank/DDBJ databases">
        <authorList>
            <person name="de Groot N.N."/>
        </authorList>
    </citation>
    <scope>NUCLEOTIDE SEQUENCE [LARGE SCALE GENOMIC DNA]</scope>
    <source>
        <strain evidence="2 3">DSM 3217</strain>
    </source>
</reference>